<gene>
    <name evidence="2" type="ORF">G3M56_012360</name>
</gene>
<evidence type="ECO:0000313" key="3">
    <source>
        <dbReference type="Proteomes" id="UP000475117"/>
    </source>
</evidence>
<protein>
    <submittedName>
        <fullName evidence="2">PEP-CTERM sorting domain-containing protein</fullName>
    </submittedName>
</protein>
<dbReference type="KEGG" id="soa:G3M56_012360"/>
<proteinExistence type="predicted"/>
<dbReference type="InterPro" id="IPR013424">
    <property type="entry name" value="Ice-binding_C"/>
</dbReference>
<dbReference type="NCBIfam" id="TIGR02595">
    <property type="entry name" value="PEP_CTERM"/>
    <property type="match status" value="1"/>
</dbReference>
<dbReference type="Proteomes" id="UP000475117">
    <property type="component" value="Chromosome"/>
</dbReference>
<feature type="domain" description="Ice-binding protein C-terminal" evidence="1">
    <location>
        <begin position="49"/>
        <end position="71"/>
    </location>
</feature>
<name>A0A6B3LD52_9BACT</name>
<keyword evidence="3" id="KW-1185">Reference proteome</keyword>
<organism evidence="2 3">
    <name type="scientific">Sulfuriroseicoccus oceanibius</name>
    <dbReference type="NCBI Taxonomy" id="2707525"/>
    <lineage>
        <taxon>Bacteria</taxon>
        <taxon>Pseudomonadati</taxon>
        <taxon>Verrucomicrobiota</taxon>
        <taxon>Verrucomicrobiia</taxon>
        <taxon>Verrucomicrobiales</taxon>
        <taxon>Verrucomicrobiaceae</taxon>
        <taxon>Sulfuriroseicoccus</taxon>
    </lineage>
</organism>
<evidence type="ECO:0000259" key="1">
    <source>
        <dbReference type="Pfam" id="PF07589"/>
    </source>
</evidence>
<evidence type="ECO:0000313" key="2">
    <source>
        <dbReference type="EMBL" id="QQL46423.1"/>
    </source>
</evidence>
<accession>A0A6B3LD52</accession>
<dbReference type="EMBL" id="CP066776">
    <property type="protein sequence ID" value="QQL46423.1"/>
    <property type="molecule type" value="Genomic_DNA"/>
</dbReference>
<reference evidence="2 3" key="1">
    <citation type="submission" date="2020-12" db="EMBL/GenBank/DDBJ databases">
        <title>Sulforoseuscoccus oceanibium gen. nov., sp. nov., a representative of the phylum Verrucomicrobia with special cytoplasmic membrane, and proposal of Sulforoseuscoccusaceae fam. nov.</title>
        <authorList>
            <person name="Xi F."/>
        </authorList>
    </citation>
    <scope>NUCLEOTIDE SEQUENCE [LARGE SCALE GENOMIC DNA]</scope>
    <source>
        <strain evidence="2 3">T37</strain>
    </source>
</reference>
<sequence>MSAFQLASRFGDGDRAITTEIDDVAIFDNTLTDGEMLFLSTNAAASAVAVPEPSSAALLGLGGLALILRRRK</sequence>
<dbReference type="Pfam" id="PF07589">
    <property type="entry name" value="PEP-CTERM"/>
    <property type="match status" value="1"/>
</dbReference>
<dbReference type="AlphaFoldDB" id="A0A6B3LD52"/>